<dbReference type="SUPFAM" id="SSF50978">
    <property type="entry name" value="WD40 repeat-like"/>
    <property type="match status" value="1"/>
</dbReference>
<keyword evidence="2" id="KW-0677">Repeat</keyword>
<dbReference type="CDD" id="cd00200">
    <property type="entry name" value="WD40"/>
    <property type="match status" value="1"/>
</dbReference>
<dbReference type="PROSITE" id="PS50294">
    <property type="entry name" value="WD_REPEATS_REGION"/>
    <property type="match status" value="2"/>
</dbReference>
<dbReference type="InterPro" id="IPR015943">
    <property type="entry name" value="WD40/YVTN_repeat-like_dom_sf"/>
</dbReference>
<evidence type="ECO:0000256" key="4">
    <source>
        <dbReference type="SAM" id="Phobius"/>
    </source>
</evidence>
<organism evidence="5 6">
    <name type="scientific">Reticulomyxa filosa</name>
    <dbReference type="NCBI Taxonomy" id="46433"/>
    <lineage>
        <taxon>Eukaryota</taxon>
        <taxon>Sar</taxon>
        <taxon>Rhizaria</taxon>
        <taxon>Retaria</taxon>
        <taxon>Foraminifera</taxon>
        <taxon>Monothalamids</taxon>
        <taxon>Reticulomyxidae</taxon>
        <taxon>Reticulomyxa</taxon>
    </lineage>
</organism>
<dbReference type="InterPro" id="IPR020472">
    <property type="entry name" value="WD40_PAC1"/>
</dbReference>
<dbReference type="PANTHER" id="PTHR19879">
    <property type="entry name" value="TRANSCRIPTION INITIATION FACTOR TFIID"/>
    <property type="match status" value="1"/>
</dbReference>
<feature type="repeat" description="WD" evidence="3">
    <location>
        <begin position="189"/>
        <end position="232"/>
    </location>
</feature>
<keyword evidence="1 3" id="KW-0853">WD repeat</keyword>
<dbReference type="Pfam" id="PF00400">
    <property type="entry name" value="WD40"/>
    <property type="match status" value="5"/>
</dbReference>
<evidence type="ECO:0000313" key="6">
    <source>
        <dbReference type="Proteomes" id="UP000023152"/>
    </source>
</evidence>
<accession>X6MF76</accession>
<feature type="repeat" description="WD" evidence="3">
    <location>
        <begin position="232"/>
        <end position="279"/>
    </location>
</feature>
<keyword evidence="4" id="KW-0472">Membrane</keyword>
<feature type="repeat" description="WD" evidence="3">
    <location>
        <begin position="286"/>
        <end position="322"/>
    </location>
</feature>
<dbReference type="PANTHER" id="PTHR19879:SF9">
    <property type="entry name" value="TRANSCRIPTION INITIATION FACTOR TFIID SUBUNIT 5"/>
    <property type="match status" value="1"/>
</dbReference>
<comment type="caution">
    <text evidence="5">The sequence shown here is derived from an EMBL/GenBank/DDBJ whole genome shotgun (WGS) entry which is preliminary data.</text>
</comment>
<feature type="repeat" description="WD" evidence="3">
    <location>
        <begin position="407"/>
        <end position="433"/>
    </location>
</feature>
<evidence type="ECO:0000256" key="2">
    <source>
        <dbReference type="ARBA" id="ARBA00022737"/>
    </source>
</evidence>
<evidence type="ECO:0000313" key="5">
    <source>
        <dbReference type="EMBL" id="ETO12306.1"/>
    </source>
</evidence>
<dbReference type="AlphaFoldDB" id="X6MF76"/>
<feature type="non-terminal residue" evidence="5">
    <location>
        <position position="1"/>
    </location>
</feature>
<keyword evidence="6" id="KW-1185">Reference proteome</keyword>
<name>X6MF76_RETFI</name>
<dbReference type="InterPro" id="IPR019775">
    <property type="entry name" value="WD40_repeat_CS"/>
</dbReference>
<feature type="transmembrane region" description="Helical" evidence="4">
    <location>
        <begin position="105"/>
        <end position="123"/>
    </location>
</feature>
<gene>
    <name evidence="5" type="ORF">RFI_25070</name>
</gene>
<dbReference type="PROSITE" id="PS50082">
    <property type="entry name" value="WD_REPEATS_2"/>
    <property type="match status" value="4"/>
</dbReference>
<dbReference type="OrthoDB" id="1932312at2759"/>
<dbReference type="PRINTS" id="PR00320">
    <property type="entry name" value="GPROTEINBRPT"/>
</dbReference>
<feature type="transmembrane region" description="Helical" evidence="4">
    <location>
        <begin position="155"/>
        <end position="176"/>
    </location>
</feature>
<dbReference type="InterPro" id="IPR036322">
    <property type="entry name" value="WD40_repeat_dom_sf"/>
</dbReference>
<evidence type="ECO:0000256" key="1">
    <source>
        <dbReference type="ARBA" id="ARBA00022574"/>
    </source>
</evidence>
<keyword evidence="4" id="KW-1133">Transmembrane helix</keyword>
<dbReference type="Gene3D" id="2.130.10.10">
    <property type="entry name" value="YVTN repeat-like/Quinoprotein amine dehydrogenase"/>
    <property type="match status" value="3"/>
</dbReference>
<dbReference type="Proteomes" id="UP000023152">
    <property type="component" value="Unassembled WGS sequence"/>
</dbReference>
<proteinExistence type="predicted"/>
<keyword evidence="4" id="KW-0812">Transmembrane</keyword>
<evidence type="ECO:0000256" key="3">
    <source>
        <dbReference type="PROSITE-ProRule" id="PRU00221"/>
    </source>
</evidence>
<dbReference type="SMART" id="SM00320">
    <property type="entry name" value="WD40"/>
    <property type="match status" value="5"/>
</dbReference>
<sequence>FQFSYQWLQIVIYETVHFLQHFIFKNFTAVLKRQMRKKCLLILLLPFKFNPMQTNGFSKNQILQYGLQHKIINFKVNLIFICELVKVFTLNKEKQMDQLCLCNPLMQNVFVLYCLFIVFYLRLKQLKEEDIQVIIQHWIRILNIKLGWIHEFDKIVVNYVSSFVFFFHLTTTFFMLNTFRSSSKLLKTFTGHTSYVNSIDYSTFNGDQFICSGSDDKTVRIWNVDNKKSQSFNGHSAFVYCVKFSPYHYYNHRQNVICSSSLDKTIRFWNIKHNKQLQIFNGHTGICSIKFSPFNGGRYLCSGSYDNNIHLWDVETSKSLHVFDGHKGWVLCVDISPFQSKNNNSDKKPLGYGILRQQNNSMHSKDMNIVRLWDIRSDQQIQVFNRHLFGVTCVEYSPFVIKNSIGNSNVICSGSYDDTIRFWDIRSNKEELYVIDRRNEYDKEFDGIICLKFIVLKKKENSKNVTYDWNLCYGLEKGHICIWG</sequence>
<dbReference type="InterPro" id="IPR001680">
    <property type="entry name" value="WD40_rpt"/>
</dbReference>
<reference evidence="5 6" key="1">
    <citation type="journal article" date="2013" name="Curr. Biol.">
        <title>The Genome of the Foraminiferan Reticulomyxa filosa.</title>
        <authorList>
            <person name="Glockner G."/>
            <person name="Hulsmann N."/>
            <person name="Schleicher M."/>
            <person name="Noegel A.A."/>
            <person name="Eichinger L."/>
            <person name="Gallinger C."/>
            <person name="Pawlowski J."/>
            <person name="Sierra R."/>
            <person name="Euteneuer U."/>
            <person name="Pillet L."/>
            <person name="Moustafa A."/>
            <person name="Platzer M."/>
            <person name="Groth M."/>
            <person name="Szafranski K."/>
            <person name="Schliwa M."/>
        </authorList>
    </citation>
    <scope>NUCLEOTIDE SEQUENCE [LARGE SCALE GENOMIC DNA]</scope>
</reference>
<dbReference type="EMBL" id="ASPP01021532">
    <property type="protein sequence ID" value="ETO12306.1"/>
    <property type="molecule type" value="Genomic_DNA"/>
</dbReference>
<dbReference type="PROSITE" id="PS00678">
    <property type="entry name" value="WD_REPEATS_1"/>
    <property type="match status" value="4"/>
</dbReference>
<protein>
    <submittedName>
        <fullName evidence="5">Uncharacterized protein</fullName>
    </submittedName>
</protein>